<accession>A0AAV4BBQ3</accession>
<name>A0AAV4BBQ3_9GAST</name>
<gene>
    <name evidence="1" type="ORF">PoB_004436100</name>
</gene>
<reference evidence="1 2" key="1">
    <citation type="journal article" date="2021" name="Elife">
        <title>Chloroplast acquisition without the gene transfer in kleptoplastic sea slugs, Plakobranchus ocellatus.</title>
        <authorList>
            <person name="Maeda T."/>
            <person name="Takahashi S."/>
            <person name="Yoshida T."/>
            <person name="Shimamura S."/>
            <person name="Takaki Y."/>
            <person name="Nagai Y."/>
            <person name="Toyoda A."/>
            <person name="Suzuki Y."/>
            <person name="Arimoto A."/>
            <person name="Ishii H."/>
            <person name="Satoh N."/>
            <person name="Nishiyama T."/>
            <person name="Hasebe M."/>
            <person name="Maruyama T."/>
            <person name="Minagawa J."/>
            <person name="Obokata J."/>
            <person name="Shigenobu S."/>
        </authorList>
    </citation>
    <scope>NUCLEOTIDE SEQUENCE [LARGE SCALE GENOMIC DNA]</scope>
</reference>
<dbReference type="EMBL" id="BLXT01004905">
    <property type="protein sequence ID" value="GFO17856.1"/>
    <property type="molecule type" value="Genomic_DNA"/>
</dbReference>
<sequence>MGERRDAMVIKDLARRFWHRKERCQPLTGVFGSGEGIRRGWVRREGEEGTCWHGGVGGGRSGCKDLHVLETVPKCSDGP</sequence>
<protein>
    <submittedName>
        <fullName evidence="1">Uncharacterized protein</fullName>
    </submittedName>
</protein>
<dbReference type="Proteomes" id="UP000735302">
    <property type="component" value="Unassembled WGS sequence"/>
</dbReference>
<evidence type="ECO:0000313" key="2">
    <source>
        <dbReference type="Proteomes" id="UP000735302"/>
    </source>
</evidence>
<evidence type="ECO:0000313" key="1">
    <source>
        <dbReference type="EMBL" id="GFO17856.1"/>
    </source>
</evidence>
<keyword evidence="2" id="KW-1185">Reference proteome</keyword>
<organism evidence="1 2">
    <name type="scientific">Plakobranchus ocellatus</name>
    <dbReference type="NCBI Taxonomy" id="259542"/>
    <lineage>
        <taxon>Eukaryota</taxon>
        <taxon>Metazoa</taxon>
        <taxon>Spiralia</taxon>
        <taxon>Lophotrochozoa</taxon>
        <taxon>Mollusca</taxon>
        <taxon>Gastropoda</taxon>
        <taxon>Heterobranchia</taxon>
        <taxon>Euthyneura</taxon>
        <taxon>Panpulmonata</taxon>
        <taxon>Sacoglossa</taxon>
        <taxon>Placobranchoidea</taxon>
        <taxon>Plakobranchidae</taxon>
        <taxon>Plakobranchus</taxon>
    </lineage>
</organism>
<comment type="caution">
    <text evidence="1">The sequence shown here is derived from an EMBL/GenBank/DDBJ whole genome shotgun (WGS) entry which is preliminary data.</text>
</comment>
<dbReference type="AlphaFoldDB" id="A0AAV4BBQ3"/>
<proteinExistence type="predicted"/>